<dbReference type="AGR" id="WB:WBGene00011943"/>
<dbReference type="PANTHER" id="PTHR46000">
    <property type="entry name" value="SEVEN TM RECEPTOR-RELATED"/>
    <property type="match status" value="1"/>
</dbReference>
<dbReference type="UCSC" id="T23D5.8">
    <property type="organism name" value="c. elegans"/>
</dbReference>
<keyword evidence="1" id="KW-0472">Membrane</keyword>
<dbReference type="HOGENOM" id="CLU_036335_7_0_1"/>
<dbReference type="AlphaFoldDB" id="O45801"/>
<evidence type="ECO:0000313" key="3">
    <source>
        <dbReference type="Proteomes" id="UP000001940"/>
    </source>
</evidence>
<keyword evidence="2" id="KW-0675">Receptor</keyword>
<dbReference type="FunCoup" id="O45801">
    <property type="interactions" value="226"/>
</dbReference>
<dbReference type="KEGG" id="cel:CELE_T23D5.8"/>
<dbReference type="OrthoDB" id="5845950at2759"/>
<feature type="transmembrane region" description="Helical" evidence="1">
    <location>
        <begin position="48"/>
        <end position="67"/>
    </location>
</feature>
<organism evidence="2 3">
    <name type="scientific">Caenorhabditis elegans</name>
    <dbReference type="NCBI Taxonomy" id="6239"/>
    <lineage>
        <taxon>Eukaryota</taxon>
        <taxon>Metazoa</taxon>
        <taxon>Ecdysozoa</taxon>
        <taxon>Nematoda</taxon>
        <taxon>Chromadorea</taxon>
        <taxon>Rhabditida</taxon>
        <taxon>Rhabditina</taxon>
        <taxon>Rhabditomorpha</taxon>
        <taxon>Rhabditoidea</taxon>
        <taxon>Rhabditidae</taxon>
        <taxon>Peloderinae</taxon>
        <taxon>Caenorhabditis</taxon>
    </lineage>
</organism>
<keyword evidence="3" id="KW-1185">Reference proteome</keyword>
<evidence type="ECO:0000256" key="1">
    <source>
        <dbReference type="SAM" id="Phobius"/>
    </source>
</evidence>
<dbReference type="InterPro" id="IPR019428">
    <property type="entry name" value="7TM_GPCR_serpentine_rcpt_Str"/>
</dbReference>
<protein>
    <submittedName>
        <fullName evidence="2">Serpentine Receptor, class T</fullName>
    </submittedName>
</protein>
<sequence>MFGKVYLPYIKFSIFMGNVGFFSNAFFGFILVFLTLCHISRQFGSYKYLLVNFQVLGFIFATFEYLFHTFLHTYNASLIYFSFSRPLGLSNFTMEWMMGIYTGLYSATICQLAIQFIYRYWALFDTPKIKYFHGWYYLIWVSYYCTHDTPPSDECIGGVGKVLLKAQKESRWTTTNNLHISNLSHTGLEKYSPDRHPSVLVAYTLLRIHLLRPVYTIRVPIQIRTNTSTQS</sequence>
<proteinExistence type="predicted"/>
<dbReference type="RefSeq" id="NP_506921.2">
    <property type="nucleotide sequence ID" value="NM_074520.2"/>
</dbReference>
<evidence type="ECO:0000313" key="2">
    <source>
        <dbReference type="EMBL" id="CAB04813.2"/>
    </source>
</evidence>
<dbReference type="PaxDb" id="6239-T23D5.8"/>
<feature type="transmembrane region" description="Helical" evidence="1">
    <location>
        <begin position="12"/>
        <end position="36"/>
    </location>
</feature>
<evidence type="ECO:0000313" key="4">
    <source>
        <dbReference type="WormBase" id="T23D5.8"/>
    </source>
</evidence>
<dbReference type="CTD" id="188787"/>
<dbReference type="GeneID" id="188787"/>
<dbReference type="PIR" id="T25149">
    <property type="entry name" value="T25149"/>
</dbReference>
<name>O45801_CAEEL</name>
<dbReference type="WormBase" id="T23D5.8">
    <property type="protein sequence ID" value="CE48387"/>
    <property type="gene ID" value="WBGene00011943"/>
</dbReference>
<dbReference type="eggNOG" id="ENOG502TGTU">
    <property type="taxonomic scope" value="Eukaryota"/>
</dbReference>
<dbReference type="InParanoid" id="O45801"/>
<keyword evidence="1" id="KW-0812">Transmembrane</keyword>
<gene>
    <name evidence="2" type="ORF">CELE_T23D5.8</name>
    <name evidence="2 4" type="ORF">T23D5.8</name>
</gene>
<reference evidence="2 3" key="1">
    <citation type="journal article" date="1998" name="Science">
        <title>Genome sequence of the nematode C. elegans: a platform for investigating biology.</title>
        <authorList>
            <consortium name="The C. elegans sequencing consortium"/>
            <person name="Sulson J.E."/>
            <person name="Waterston R."/>
        </authorList>
    </citation>
    <scope>NUCLEOTIDE SEQUENCE [LARGE SCALE GENOMIC DNA]</scope>
    <source>
        <strain evidence="2 3">Bristol N2</strain>
    </source>
</reference>
<dbReference type="Pfam" id="PF10326">
    <property type="entry name" value="7TM_GPCR_Str"/>
    <property type="match status" value="1"/>
</dbReference>
<keyword evidence="1" id="KW-1133">Transmembrane helix</keyword>
<dbReference type="Proteomes" id="UP000001940">
    <property type="component" value="Chromosome V"/>
</dbReference>
<accession>O45801</accession>
<feature type="transmembrane region" description="Helical" evidence="1">
    <location>
        <begin position="96"/>
        <end position="118"/>
    </location>
</feature>
<dbReference type="SMR" id="O45801"/>
<dbReference type="EMBL" id="BX284605">
    <property type="protein sequence ID" value="CAB04813.2"/>
    <property type="molecule type" value="Genomic_DNA"/>
</dbReference>
<dbReference type="PANTHER" id="PTHR46000:SF4">
    <property type="entry name" value="SEVEN TM RECEPTOR-RELATED"/>
    <property type="match status" value="1"/>
</dbReference>